<dbReference type="OrthoDB" id="554695at2"/>
<evidence type="ECO:0000313" key="10">
    <source>
        <dbReference type="Proteomes" id="UP000075787"/>
    </source>
</evidence>
<evidence type="ECO:0000256" key="8">
    <source>
        <dbReference type="RuleBase" id="RU363041"/>
    </source>
</evidence>
<keyword evidence="6 8" id="KW-1133">Transmembrane helix</keyword>
<dbReference type="Pfam" id="PF01925">
    <property type="entry name" value="TauE"/>
    <property type="match status" value="1"/>
</dbReference>
<dbReference type="PANTHER" id="PTHR30269:SF0">
    <property type="entry name" value="MEMBRANE TRANSPORTER PROTEIN YFCA-RELATED"/>
    <property type="match status" value="1"/>
</dbReference>
<dbReference type="InterPro" id="IPR052017">
    <property type="entry name" value="TSUP"/>
</dbReference>
<name>A0A162LG60_9PROT</name>
<evidence type="ECO:0000256" key="4">
    <source>
        <dbReference type="ARBA" id="ARBA00022475"/>
    </source>
</evidence>
<feature type="transmembrane region" description="Helical" evidence="8">
    <location>
        <begin position="148"/>
        <end position="176"/>
    </location>
</feature>
<proteinExistence type="inferred from homology"/>
<evidence type="ECO:0000313" key="9">
    <source>
        <dbReference type="EMBL" id="KYO54821.1"/>
    </source>
</evidence>
<protein>
    <recommendedName>
        <fullName evidence="8">Probable membrane transporter protein</fullName>
    </recommendedName>
</protein>
<keyword evidence="5 8" id="KW-0812">Transmembrane</keyword>
<comment type="subcellular location">
    <subcellularLocation>
        <location evidence="1 8">Cell membrane</location>
        <topology evidence="1 8">Multi-pass membrane protein</topology>
    </subcellularLocation>
</comment>
<reference evidence="9 10" key="1">
    <citation type="submission" date="2015-12" db="EMBL/GenBank/DDBJ databases">
        <title>Genome sequence of Tistrella mobilis MCCC 1A02139.</title>
        <authorList>
            <person name="Lu L."/>
            <person name="Lai Q."/>
            <person name="Shao Z."/>
            <person name="Qian P."/>
        </authorList>
    </citation>
    <scope>NUCLEOTIDE SEQUENCE [LARGE SCALE GENOMIC DNA]</scope>
    <source>
        <strain evidence="9 10">MCCC 1A02139</strain>
    </source>
</reference>
<dbReference type="AlphaFoldDB" id="A0A162LG60"/>
<feature type="transmembrane region" description="Helical" evidence="8">
    <location>
        <begin position="85"/>
        <end position="103"/>
    </location>
</feature>
<dbReference type="Proteomes" id="UP000075787">
    <property type="component" value="Unassembled WGS sequence"/>
</dbReference>
<evidence type="ECO:0000256" key="5">
    <source>
        <dbReference type="ARBA" id="ARBA00022692"/>
    </source>
</evidence>
<organism evidence="9 10">
    <name type="scientific">Tistrella mobilis</name>
    <dbReference type="NCBI Taxonomy" id="171437"/>
    <lineage>
        <taxon>Bacteria</taxon>
        <taxon>Pseudomonadati</taxon>
        <taxon>Pseudomonadota</taxon>
        <taxon>Alphaproteobacteria</taxon>
        <taxon>Geminicoccales</taxon>
        <taxon>Geminicoccaceae</taxon>
        <taxon>Tistrella</taxon>
    </lineage>
</organism>
<dbReference type="GeneID" id="97239908"/>
<feature type="transmembrane region" description="Helical" evidence="8">
    <location>
        <begin position="211"/>
        <end position="234"/>
    </location>
</feature>
<keyword evidence="3" id="KW-0813">Transport</keyword>
<feature type="transmembrane region" description="Helical" evidence="8">
    <location>
        <begin position="110"/>
        <end position="128"/>
    </location>
</feature>
<keyword evidence="4 8" id="KW-1003">Cell membrane</keyword>
<comment type="similarity">
    <text evidence="2 8">Belongs to the 4-toluene sulfonate uptake permease (TSUP) (TC 2.A.102) family.</text>
</comment>
<gene>
    <name evidence="9" type="ORF">AUP44_03205</name>
</gene>
<keyword evidence="7 8" id="KW-0472">Membrane</keyword>
<comment type="caution">
    <text evidence="9">The sequence shown here is derived from an EMBL/GenBank/DDBJ whole genome shotgun (WGS) entry which is preliminary data.</text>
</comment>
<dbReference type="InterPro" id="IPR002781">
    <property type="entry name" value="TM_pro_TauE-like"/>
</dbReference>
<dbReference type="PANTHER" id="PTHR30269">
    <property type="entry name" value="TRANSMEMBRANE PROTEIN YFCA"/>
    <property type="match status" value="1"/>
</dbReference>
<evidence type="ECO:0000256" key="7">
    <source>
        <dbReference type="ARBA" id="ARBA00023136"/>
    </source>
</evidence>
<evidence type="ECO:0000256" key="3">
    <source>
        <dbReference type="ARBA" id="ARBA00022448"/>
    </source>
</evidence>
<dbReference type="EMBL" id="LPZR01000079">
    <property type="protein sequence ID" value="KYO54821.1"/>
    <property type="molecule type" value="Genomic_DNA"/>
</dbReference>
<evidence type="ECO:0000256" key="2">
    <source>
        <dbReference type="ARBA" id="ARBA00009142"/>
    </source>
</evidence>
<evidence type="ECO:0000256" key="1">
    <source>
        <dbReference type="ARBA" id="ARBA00004651"/>
    </source>
</evidence>
<dbReference type="RefSeq" id="WP_062762746.1">
    <property type="nucleotide sequence ID" value="NZ_CP121045.1"/>
</dbReference>
<dbReference type="GO" id="GO:0005886">
    <property type="term" value="C:plasma membrane"/>
    <property type="evidence" value="ECO:0007669"/>
    <property type="project" value="UniProtKB-SubCell"/>
</dbReference>
<sequence length="279" mass="28407">MDILSAFLTHPVGPELLLALFAAAVIAAAIDAIAGGGGLITLPAMLAAGVAPATAIATNKVQSSMGTAMAAITYVRSGQVRVREVVPRILTVLAGAALGSLAVQSIDPSALGRILPVLLGVMAAYFLLSPRVGDIDAEARVPGWVTGWIVAPLIGFYDGFFGPGTGSFFMLALVALDGRGMRRAVAETKLLNLTSNLSALAVFALGGHIDWMLGAVMATGAIIGARIGAALVIARGTRIVKPLLVCTCLALSARLAWTEYRADAAPPPAAVSAEIPATE</sequence>
<evidence type="ECO:0000256" key="6">
    <source>
        <dbReference type="ARBA" id="ARBA00022989"/>
    </source>
</evidence>
<accession>A0A162LG60</accession>